<sequence length="298" mass="33091">MRNAAKTSSPSCTTTCLSLGPLSTSSGPSRATPTFSRLTSRVWSSPTSPCCGSAGVLVILPSCASQHRGCSPPTPSVSRRLWHPLKIVCPVVLGCSGTRCMLLHLSERRRQPEWSTGSRSGGRMMRWALLFLGLQWCRGLRNRCSARPSSSSPRWGWNRHTLLIGRHCSLSARAGGPDTMLSFLRKMDCVATGITIPQSRPRRNLWRSSYALTRKVHHTTLMIMRQPAKMKCRLDSDLYEPRLVRKFITAYDRTKFFTLRIRLFIPDSVLLALNGGWLLSIIYSMSVTCSFGGANSGN</sequence>
<proteinExistence type="predicted"/>
<dbReference type="AlphaFoldDB" id="A0A2Z6ERQ5"/>
<protein>
    <submittedName>
        <fullName evidence="1">Mitochondrial transcription factor 3</fullName>
    </submittedName>
</protein>
<reference evidence="1" key="1">
    <citation type="journal article" date="2018" name="PLoS ONE">
        <title>Identification of induced mutations in hexaploid wheat genome using exome capture assay.</title>
        <authorList>
            <person name="Hussain M."/>
            <person name="Iqbal M.A."/>
            <person name="Till B.J."/>
            <person name="Rahman M.U."/>
        </authorList>
    </citation>
    <scope>NUCLEOTIDE SEQUENCE</scope>
    <source>
        <strain evidence="1">N1-1621</strain>
    </source>
</reference>
<name>A0A2Z6ERQ5_WHEAT</name>
<dbReference type="EMBL" id="LC383653">
    <property type="protein sequence ID" value="BBE07900.1"/>
    <property type="molecule type" value="Genomic_DNA"/>
</dbReference>
<organism evidence="1">
    <name type="scientific">Triticum aestivum</name>
    <name type="common">Wheat</name>
    <dbReference type="NCBI Taxonomy" id="4565"/>
    <lineage>
        <taxon>Eukaryota</taxon>
        <taxon>Viridiplantae</taxon>
        <taxon>Streptophyta</taxon>
        <taxon>Embryophyta</taxon>
        <taxon>Tracheophyta</taxon>
        <taxon>Spermatophyta</taxon>
        <taxon>Magnoliopsida</taxon>
        <taxon>Liliopsida</taxon>
        <taxon>Poales</taxon>
        <taxon>Poaceae</taxon>
        <taxon>BOP clade</taxon>
        <taxon>Pooideae</taxon>
        <taxon>Triticodae</taxon>
        <taxon>Triticeae</taxon>
        <taxon>Triticinae</taxon>
        <taxon>Triticum</taxon>
    </lineage>
</organism>
<evidence type="ECO:0000313" key="1">
    <source>
        <dbReference type="EMBL" id="BBE07900.1"/>
    </source>
</evidence>
<accession>A0A2Z6ERQ5</accession>